<dbReference type="PANTHER" id="PTHR23502:SF74">
    <property type="entry name" value="MAJOR FACILITATOR SUPERFAMILY (MFS) PROFILE DOMAIN-CONTAINING PROTEIN"/>
    <property type="match status" value="1"/>
</dbReference>
<gene>
    <name evidence="9" type="ORF">FSARC_8809</name>
</gene>
<dbReference type="Pfam" id="PF07690">
    <property type="entry name" value="MFS_1"/>
    <property type="match status" value="1"/>
</dbReference>
<feature type="transmembrane region" description="Helical" evidence="7">
    <location>
        <begin position="315"/>
        <end position="337"/>
    </location>
</feature>
<feature type="transmembrane region" description="Helical" evidence="7">
    <location>
        <begin position="388"/>
        <end position="410"/>
    </location>
</feature>
<reference evidence="9" key="2">
    <citation type="submission" date="2020-05" db="EMBL/GenBank/DDBJ databases">
        <authorList>
            <person name="Kim H.-S."/>
            <person name="Proctor R.H."/>
            <person name="Brown D.W."/>
        </authorList>
    </citation>
    <scope>NUCLEOTIDE SEQUENCE</scope>
    <source>
        <strain evidence="9">NRRL 20472</strain>
    </source>
</reference>
<feature type="transmembrane region" description="Helical" evidence="7">
    <location>
        <begin position="117"/>
        <end position="136"/>
    </location>
</feature>
<keyword evidence="5" id="KW-0325">Glycoprotein</keyword>
<dbReference type="Gene3D" id="1.20.1250.20">
    <property type="entry name" value="MFS general substrate transporter like domains"/>
    <property type="match status" value="1"/>
</dbReference>
<feature type="transmembrane region" description="Helical" evidence="7">
    <location>
        <begin position="87"/>
        <end position="105"/>
    </location>
</feature>
<evidence type="ECO:0000313" key="9">
    <source>
        <dbReference type="EMBL" id="KAF4963156.1"/>
    </source>
</evidence>
<evidence type="ECO:0000256" key="5">
    <source>
        <dbReference type="ARBA" id="ARBA00023180"/>
    </source>
</evidence>
<keyword evidence="2 7" id="KW-0812">Transmembrane</keyword>
<evidence type="ECO:0000256" key="7">
    <source>
        <dbReference type="SAM" id="Phobius"/>
    </source>
</evidence>
<reference evidence="9" key="1">
    <citation type="journal article" date="2020" name="BMC Genomics">
        <title>Correction to: Identification and distribution of gene clusters required for synthesis of sphingolipid metabolism inhibitors in diverse species of the filamentous fungus Fusarium.</title>
        <authorList>
            <person name="Kim H.S."/>
            <person name="Lohmar J.M."/>
            <person name="Busman M."/>
            <person name="Brown D.W."/>
            <person name="Naumann T.A."/>
            <person name="Divon H.H."/>
            <person name="Lysoe E."/>
            <person name="Uhlig S."/>
            <person name="Proctor R.H."/>
        </authorList>
    </citation>
    <scope>NUCLEOTIDE SEQUENCE</scope>
    <source>
        <strain evidence="9">NRRL 20472</strain>
    </source>
</reference>
<evidence type="ECO:0000313" key="10">
    <source>
        <dbReference type="Proteomes" id="UP000622797"/>
    </source>
</evidence>
<dbReference type="SUPFAM" id="SSF103473">
    <property type="entry name" value="MFS general substrate transporter"/>
    <property type="match status" value="1"/>
</dbReference>
<feature type="transmembrane region" description="Helical" evidence="7">
    <location>
        <begin position="142"/>
        <end position="163"/>
    </location>
</feature>
<feature type="transmembrane region" description="Helical" evidence="7">
    <location>
        <begin position="357"/>
        <end position="376"/>
    </location>
</feature>
<dbReference type="PROSITE" id="PS50850">
    <property type="entry name" value="MFS"/>
    <property type="match status" value="1"/>
</dbReference>
<feature type="region of interest" description="Disordered" evidence="6">
    <location>
        <begin position="1"/>
        <end position="39"/>
    </location>
</feature>
<organism evidence="9 10">
    <name type="scientific">Fusarium sarcochroum</name>
    <dbReference type="NCBI Taxonomy" id="1208366"/>
    <lineage>
        <taxon>Eukaryota</taxon>
        <taxon>Fungi</taxon>
        <taxon>Dikarya</taxon>
        <taxon>Ascomycota</taxon>
        <taxon>Pezizomycotina</taxon>
        <taxon>Sordariomycetes</taxon>
        <taxon>Hypocreomycetidae</taxon>
        <taxon>Hypocreales</taxon>
        <taxon>Nectriaceae</taxon>
        <taxon>Fusarium</taxon>
        <taxon>Fusarium lateritium species complex</taxon>
    </lineage>
</organism>
<evidence type="ECO:0000256" key="4">
    <source>
        <dbReference type="ARBA" id="ARBA00023136"/>
    </source>
</evidence>
<evidence type="ECO:0000256" key="1">
    <source>
        <dbReference type="ARBA" id="ARBA00004141"/>
    </source>
</evidence>
<evidence type="ECO:0000256" key="6">
    <source>
        <dbReference type="SAM" id="MobiDB-lite"/>
    </source>
</evidence>
<dbReference type="InterPro" id="IPR011701">
    <property type="entry name" value="MFS"/>
</dbReference>
<dbReference type="GO" id="GO:0022857">
    <property type="term" value="F:transmembrane transporter activity"/>
    <property type="evidence" value="ECO:0007669"/>
    <property type="project" value="InterPro"/>
</dbReference>
<sequence length="488" mass="52714">MFSAETTSRTGDMESVKQAEDVSAASPEANNTADLSNSPTKLSKLRKAHILLTGFCCCFNSSLGTSIPSGASAAISKHFNVHSKSQLTLLNSLNMAGFVLGPLFFGPLSEYIGRRPVIMASFIGYIVFTLACSLAPSYPALLAFRLLTGINAAAPVTVASGLFADILGDPSQRGVAIALYMAVNTIGALCGPLVSGFTSQISWRWAFWAASLIAAPTLPLVLFLPETFAPVLAIKEAQRQAKYGEQSCQTTAINLKPFNARKIFLRPVTLMAREPKLLFSSLYLTLAYGTIYLFFQAYPIIFQDFYGLSPGIAGLAYLPIALGAVFALGGFCLYTRWYDRSAKTSKPWAQRETYRRLPLACLASPCMVISLFWLGWTSQTSVSPVIPALGGFLFGVGFQLIFMSMLNYITDAFCQFAASAHAGAGCLRSLGAIFVPLAASPMYAQLGIHWAPSVLGFLALAMGMIPFIFIWRENKLTNAMRTPQTPET</sequence>
<feature type="transmembrane region" description="Helical" evidence="7">
    <location>
        <begin position="277"/>
        <end position="295"/>
    </location>
</feature>
<name>A0A8H4TS59_9HYPO</name>
<feature type="transmembrane region" description="Helical" evidence="7">
    <location>
        <begin position="450"/>
        <end position="471"/>
    </location>
</feature>
<protein>
    <recommendedName>
        <fullName evidence="8">Major facilitator superfamily (MFS) profile domain-containing protein</fullName>
    </recommendedName>
</protein>
<feature type="transmembrane region" description="Helical" evidence="7">
    <location>
        <begin position="48"/>
        <end position="67"/>
    </location>
</feature>
<feature type="domain" description="Major facilitator superfamily (MFS) profile" evidence="8">
    <location>
        <begin position="50"/>
        <end position="475"/>
    </location>
</feature>
<evidence type="ECO:0000256" key="3">
    <source>
        <dbReference type="ARBA" id="ARBA00022989"/>
    </source>
</evidence>
<feature type="compositionally biased region" description="Polar residues" evidence="6">
    <location>
        <begin position="28"/>
        <end position="39"/>
    </location>
</feature>
<evidence type="ECO:0000259" key="8">
    <source>
        <dbReference type="PROSITE" id="PS50850"/>
    </source>
</evidence>
<keyword evidence="4 7" id="KW-0472">Membrane</keyword>
<dbReference type="InterPro" id="IPR020846">
    <property type="entry name" value="MFS_dom"/>
</dbReference>
<dbReference type="EMBL" id="JABEXW010000490">
    <property type="protein sequence ID" value="KAF4963156.1"/>
    <property type="molecule type" value="Genomic_DNA"/>
</dbReference>
<dbReference type="OrthoDB" id="5141738at2759"/>
<keyword evidence="3 7" id="KW-1133">Transmembrane helix</keyword>
<feature type="transmembrane region" description="Helical" evidence="7">
    <location>
        <begin position="206"/>
        <end position="225"/>
    </location>
</feature>
<dbReference type="Proteomes" id="UP000622797">
    <property type="component" value="Unassembled WGS sequence"/>
</dbReference>
<feature type="transmembrane region" description="Helical" evidence="7">
    <location>
        <begin position="422"/>
        <end position="444"/>
    </location>
</feature>
<dbReference type="GO" id="GO:0005886">
    <property type="term" value="C:plasma membrane"/>
    <property type="evidence" value="ECO:0007669"/>
    <property type="project" value="TreeGrafter"/>
</dbReference>
<dbReference type="AlphaFoldDB" id="A0A8H4TS59"/>
<feature type="compositionally biased region" description="Polar residues" evidence="6">
    <location>
        <begin position="1"/>
        <end position="10"/>
    </location>
</feature>
<feature type="transmembrane region" description="Helical" evidence="7">
    <location>
        <begin position="175"/>
        <end position="194"/>
    </location>
</feature>
<evidence type="ECO:0000256" key="2">
    <source>
        <dbReference type="ARBA" id="ARBA00022692"/>
    </source>
</evidence>
<comment type="subcellular location">
    <subcellularLocation>
        <location evidence="1">Membrane</location>
        <topology evidence="1">Multi-pass membrane protein</topology>
    </subcellularLocation>
</comment>
<proteinExistence type="predicted"/>
<accession>A0A8H4TS59</accession>
<dbReference type="PANTHER" id="PTHR23502">
    <property type="entry name" value="MAJOR FACILITATOR SUPERFAMILY"/>
    <property type="match status" value="1"/>
</dbReference>
<feature type="compositionally biased region" description="Basic and acidic residues" evidence="6">
    <location>
        <begin position="11"/>
        <end position="20"/>
    </location>
</feature>
<dbReference type="InterPro" id="IPR036259">
    <property type="entry name" value="MFS_trans_sf"/>
</dbReference>
<keyword evidence="10" id="KW-1185">Reference proteome</keyword>
<comment type="caution">
    <text evidence="9">The sequence shown here is derived from an EMBL/GenBank/DDBJ whole genome shotgun (WGS) entry which is preliminary data.</text>
</comment>